<dbReference type="InParanoid" id="A0A7N6FLY8"/>
<keyword evidence="10" id="KW-1185">Reference proteome</keyword>
<feature type="transmembrane region" description="Helical" evidence="8">
    <location>
        <begin position="200"/>
        <end position="223"/>
    </location>
</feature>
<feature type="transmembrane region" description="Helical" evidence="8">
    <location>
        <begin position="40"/>
        <end position="58"/>
    </location>
</feature>
<dbReference type="InterPro" id="IPR036259">
    <property type="entry name" value="MFS_trans_sf"/>
</dbReference>
<dbReference type="PANTHER" id="PTHR19444">
    <property type="entry name" value="UNC-93 RELATED"/>
    <property type="match status" value="1"/>
</dbReference>
<keyword evidence="6" id="KW-0325">Glycoprotein</keyword>
<dbReference type="SUPFAM" id="SSF103473">
    <property type="entry name" value="MFS general substrate transporter"/>
    <property type="match status" value="1"/>
</dbReference>
<evidence type="ECO:0000256" key="2">
    <source>
        <dbReference type="ARBA" id="ARBA00009172"/>
    </source>
</evidence>
<evidence type="ECO:0000256" key="3">
    <source>
        <dbReference type="ARBA" id="ARBA00022692"/>
    </source>
</evidence>
<organism evidence="9 10">
    <name type="scientific">Anabas testudineus</name>
    <name type="common">Climbing perch</name>
    <name type="synonym">Anthias testudineus</name>
    <dbReference type="NCBI Taxonomy" id="64144"/>
    <lineage>
        <taxon>Eukaryota</taxon>
        <taxon>Metazoa</taxon>
        <taxon>Chordata</taxon>
        <taxon>Craniata</taxon>
        <taxon>Vertebrata</taxon>
        <taxon>Euteleostomi</taxon>
        <taxon>Actinopterygii</taxon>
        <taxon>Neopterygii</taxon>
        <taxon>Teleostei</taxon>
        <taxon>Neoteleostei</taxon>
        <taxon>Acanthomorphata</taxon>
        <taxon>Anabantaria</taxon>
        <taxon>Anabantiformes</taxon>
        <taxon>Anabantoidei</taxon>
        <taxon>Anabantidae</taxon>
        <taxon>Anabas</taxon>
    </lineage>
</organism>
<dbReference type="InterPro" id="IPR051951">
    <property type="entry name" value="UNC-93_regulatory"/>
</dbReference>
<dbReference type="OMA" id="NTACIIA"/>
<reference evidence="9" key="3">
    <citation type="submission" date="2025-09" db="UniProtKB">
        <authorList>
            <consortium name="Ensembl"/>
        </authorList>
    </citation>
    <scope>IDENTIFICATION</scope>
</reference>
<feature type="transmembrane region" description="Helical" evidence="8">
    <location>
        <begin position="287"/>
        <end position="310"/>
    </location>
</feature>
<feature type="transmembrane region" description="Helical" evidence="8">
    <location>
        <begin position="70"/>
        <end position="88"/>
    </location>
</feature>
<evidence type="ECO:0000256" key="1">
    <source>
        <dbReference type="ARBA" id="ARBA00004141"/>
    </source>
</evidence>
<keyword evidence="4 8" id="KW-1133">Transmembrane helix</keyword>
<feature type="transmembrane region" description="Helical" evidence="8">
    <location>
        <begin position="385"/>
        <end position="405"/>
    </location>
</feature>
<dbReference type="OrthoDB" id="78663at2759"/>
<feature type="transmembrane region" description="Helical" evidence="8">
    <location>
        <begin position="411"/>
        <end position="428"/>
    </location>
</feature>
<dbReference type="CDD" id="cd17406">
    <property type="entry name" value="MFS_unc93A_like"/>
    <property type="match status" value="1"/>
</dbReference>
<evidence type="ECO:0000256" key="5">
    <source>
        <dbReference type="ARBA" id="ARBA00023136"/>
    </source>
</evidence>
<dbReference type="GO" id="GO:0016020">
    <property type="term" value="C:membrane"/>
    <property type="evidence" value="ECO:0007669"/>
    <property type="project" value="UniProtKB-SubCell"/>
</dbReference>
<feature type="transmembrane region" description="Helical" evidence="8">
    <location>
        <begin position="138"/>
        <end position="161"/>
    </location>
</feature>
<gene>
    <name evidence="9" type="primary">UNC93A</name>
</gene>
<protein>
    <recommendedName>
        <fullName evidence="7">Protein unc-93 homolog A</fullName>
    </recommendedName>
</protein>
<dbReference type="Ensembl" id="ENSATET00000059852.2">
    <property type="protein sequence ID" value="ENSATEP00000071209.1"/>
    <property type="gene ID" value="ENSATEG00000021830.3"/>
</dbReference>
<dbReference type="GeneTree" id="ENSGT00530000063359"/>
<evidence type="ECO:0000256" key="6">
    <source>
        <dbReference type="ARBA" id="ARBA00023180"/>
    </source>
</evidence>
<comment type="similarity">
    <text evidence="2">Belongs to the unc-93 family.</text>
</comment>
<evidence type="ECO:0000256" key="4">
    <source>
        <dbReference type="ARBA" id="ARBA00022989"/>
    </source>
</evidence>
<sequence length="465" mass="51847">MISRNFKNVLVVSIGFLSLFTAYGGLQSLQSSLNAEEGMGVASLSVIYASIIISSMFLPPIMIKNLGCKWTIVVCMACYVSYSIGNFFPGWYTLIPTSVILGLGGSPLWSAKCTYLTIAGNTQAAREGKKGSDVINHYFGIFFFIFQSSAVWGNLMSSLIFGQDTKIAEIPDEQLQTCGAADCGLNVTSNSTSTRPEQQLVWTLVGSYIGVGLLAILIVAIFLDNIDREQASQFRGNREPFCHTFLATFRLLKNWKLLTLIPLTMYSGFEQSFLSGEYTKNYVTCALGIHFVGFVMMCFGATNSVCSFLFGRLARYTGRAALFFFAALTNFACIIALLFWRPHPDQLPVFFVFPALWGMADAIWQTQTNALYGVLFPRHKEAAFANYRMWESLGFVIAFAYSTFLCLEYKLYILLAVLVLTVITYPIVEYNEYKNPTPPVEEGTYLSHKEAIQADDNKIINQTQM</sequence>
<feature type="transmembrane region" description="Helical" evidence="8">
    <location>
        <begin position="322"/>
        <end position="340"/>
    </location>
</feature>
<dbReference type="InterPro" id="IPR010291">
    <property type="entry name" value="Ion_channel_UNC-93"/>
</dbReference>
<dbReference type="RefSeq" id="XP_026197982.1">
    <property type="nucleotide sequence ID" value="XM_026342197.1"/>
</dbReference>
<feature type="transmembrane region" description="Helical" evidence="8">
    <location>
        <begin position="346"/>
        <end position="364"/>
    </location>
</feature>
<keyword evidence="5 8" id="KW-0472">Membrane</keyword>
<dbReference type="FunCoup" id="A0A7N6FLY8">
    <property type="interactions" value="693"/>
</dbReference>
<dbReference type="GeneID" id="113149856"/>
<comment type="subcellular location">
    <subcellularLocation>
        <location evidence="1">Membrane</location>
        <topology evidence="1">Multi-pass membrane protein</topology>
    </subcellularLocation>
</comment>
<dbReference type="FunFam" id="1.20.1250.20:FF:000290">
    <property type="entry name" value="Unc-93 homolog A"/>
    <property type="match status" value="1"/>
</dbReference>
<dbReference type="AlphaFoldDB" id="A0A7N6FLY8"/>
<dbReference type="Gene3D" id="1.20.1250.20">
    <property type="entry name" value="MFS general substrate transporter like domains"/>
    <property type="match status" value="1"/>
</dbReference>
<accession>A0A7N6FLY8</accession>
<dbReference type="Proteomes" id="UP000265040">
    <property type="component" value="Chromosome 24"/>
</dbReference>
<keyword evidence="3 8" id="KW-0812">Transmembrane</keyword>
<name>A0A7N6FLY8_ANATE</name>
<proteinExistence type="inferred from homology"/>
<reference evidence="9" key="2">
    <citation type="submission" date="2025-08" db="UniProtKB">
        <authorList>
            <consortium name="Ensembl"/>
        </authorList>
    </citation>
    <scope>IDENTIFICATION</scope>
</reference>
<evidence type="ECO:0000313" key="10">
    <source>
        <dbReference type="Proteomes" id="UP000265040"/>
    </source>
</evidence>
<feature type="transmembrane region" description="Helical" evidence="8">
    <location>
        <begin position="94"/>
        <end position="118"/>
    </location>
</feature>
<dbReference type="PANTHER" id="PTHR19444:SF13">
    <property type="entry name" value="PROTEIN UNC-93 HOMOLOG A"/>
    <property type="match status" value="1"/>
</dbReference>
<evidence type="ECO:0000256" key="7">
    <source>
        <dbReference type="ARBA" id="ARBA00040854"/>
    </source>
</evidence>
<dbReference type="RefSeq" id="XP_026197983.1">
    <property type="nucleotide sequence ID" value="XM_026342198.1"/>
</dbReference>
<evidence type="ECO:0000313" key="9">
    <source>
        <dbReference type="Ensembl" id="ENSATEP00000071209.1"/>
    </source>
</evidence>
<evidence type="ECO:0000256" key="8">
    <source>
        <dbReference type="SAM" id="Phobius"/>
    </source>
</evidence>
<reference evidence="9" key="1">
    <citation type="submission" date="2021-04" db="EMBL/GenBank/DDBJ databases">
        <authorList>
            <consortium name="Wellcome Sanger Institute Data Sharing"/>
        </authorList>
    </citation>
    <scope>NUCLEOTIDE SEQUENCE [LARGE SCALE GENOMIC DNA]</scope>
</reference>
<dbReference type="Pfam" id="PF05978">
    <property type="entry name" value="UNC-93"/>
    <property type="match status" value="1"/>
</dbReference>